<dbReference type="InterPro" id="IPR006047">
    <property type="entry name" value="GH13_cat_dom"/>
</dbReference>
<dbReference type="PANTHER" id="PTHR43002">
    <property type="entry name" value="GLYCOGEN DEBRANCHING ENZYME"/>
    <property type="match status" value="1"/>
</dbReference>
<dbReference type="Proteomes" id="UP001239782">
    <property type="component" value="Chromosome"/>
</dbReference>
<dbReference type="InterPro" id="IPR041111">
    <property type="entry name" value="Pullulanase_Ins"/>
</dbReference>
<dbReference type="GO" id="GO:0030246">
    <property type="term" value="F:carbohydrate binding"/>
    <property type="evidence" value="ECO:0007669"/>
    <property type="project" value="InterPro"/>
</dbReference>
<comment type="catalytic activity">
    <reaction evidence="5">
        <text>Hydrolysis of (1-&gt;6)-alpha-D-glucosidic linkages in pullulan, amylopectin and glycogen, and in the alpha- and beta-limit dextrins of amylopectin and glycogen.</text>
        <dbReference type="EC" id="3.2.1.41"/>
    </reaction>
</comment>
<comment type="similarity">
    <text evidence="1">Belongs to the glycosyl hydrolase 13 family.</text>
</comment>
<dbReference type="InterPro" id="IPR005323">
    <property type="entry name" value="CBM41_pullulanase"/>
</dbReference>
<dbReference type="SUPFAM" id="SSF51011">
    <property type="entry name" value="Glycosyl hydrolase domain"/>
    <property type="match status" value="1"/>
</dbReference>
<dbReference type="InterPro" id="IPR014756">
    <property type="entry name" value="Ig_E-set"/>
</dbReference>
<evidence type="ECO:0000256" key="3">
    <source>
        <dbReference type="ARBA" id="ARBA00022801"/>
    </source>
</evidence>
<feature type="domain" description="Glycosyl hydrolase family 13 catalytic" evidence="10">
    <location>
        <begin position="594"/>
        <end position="926"/>
    </location>
</feature>
<dbReference type="Gene3D" id="2.60.40.1180">
    <property type="entry name" value="Golgi alpha-mannosidase II"/>
    <property type="match status" value="1"/>
</dbReference>
<feature type="signal peptide" evidence="9">
    <location>
        <begin position="1"/>
        <end position="28"/>
    </location>
</feature>
<dbReference type="EMBL" id="CP133548">
    <property type="protein sequence ID" value="WMS86951.1"/>
    <property type="molecule type" value="Genomic_DNA"/>
</dbReference>
<organism evidence="11 12">
    <name type="scientific">Pleionea litopenaei</name>
    <dbReference type="NCBI Taxonomy" id="3070815"/>
    <lineage>
        <taxon>Bacteria</taxon>
        <taxon>Pseudomonadati</taxon>
        <taxon>Pseudomonadota</taxon>
        <taxon>Gammaproteobacteria</taxon>
        <taxon>Oceanospirillales</taxon>
        <taxon>Pleioneaceae</taxon>
        <taxon>Pleionea</taxon>
    </lineage>
</organism>
<dbReference type="EC" id="3.2.1.41" evidence="6"/>
<dbReference type="GO" id="GO:0051060">
    <property type="term" value="F:pullulanase activity"/>
    <property type="evidence" value="ECO:0007669"/>
    <property type="project" value="UniProtKB-EC"/>
</dbReference>
<dbReference type="InterPro" id="IPR017853">
    <property type="entry name" value="GH"/>
</dbReference>
<evidence type="ECO:0000256" key="4">
    <source>
        <dbReference type="ARBA" id="ARBA00023295"/>
    </source>
</evidence>
<dbReference type="PROSITE" id="PS51257">
    <property type="entry name" value="PROKAR_LIPOPROTEIN"/>
    <property type="match status" value="1"/>
</dbReference>
<dbReference type="KEGG" id="plei:Q9312_17180"/>
<dbReference type="InterPro" id="IPR013783">
    <property type="entry name" value="Ig-like_fold"/>
</dbReference>
<dbReference type="SUPFAM" id="SSF51445">
    <property type="entry name" value="(Trans)glycosidases"/>
    <property type="match status" value="1"/>
</dbReference>
<dbReference type="Pfam" id="PF17967">
    <property type="entry name" value="Pullulanase_N2"/>
    <property type="match status" value="1"/>
</dbReference>
<evidence type="ECO:0000256" key="9">
    <source>
        <dbReference type="SAM" id="SignalP"/>
    </source>
</evidence>
<protein>
    <recommendedName>
        <fullName evidence="6">pullulanase</fullName>
        <ecNumber evidence="6">3.2.1.41</ecNumber>
    </recommendedName>
    <alternativeName>
        <fullName evidence="7">Alpha-dextrin endo-1,6-alpha-glucosidase</fullName>
    </alternativeName>
    <alternativeName>
        <fullName evidence="8">Pullulan 6-glucanohydrolase</fullName>
    </alternativeName>
</protein>
<dbReference type="Gene3D" id="2.60.40.1130">
    <property type="entry name" value="Rab geranylgeranyltransferase alpha-subunit, insert domain"/>
    <property type="match status" value="1"/>
</dbReference>
<dbReference type="RefSeq" id="WP_309202087.1">
    <property type="nucleotide sequence ID" value="NZ_CP133548.1"/>
</dbReference>
<evidence type="ECO:0000256" key="1">
    <source>
        <dbReference type="ARBA" id="ARBA00008061"/>
    </source>
</evidence>
<dbReference type="SUPFAM" id="SSF81296">
    <property type="entry name" value="E set domains"/>
    <property type="match status" value="2"/>
</dbReference>
<keyword evidence="4" id="KW-0326">Glycosidase</keyword>
<dbReference type="InterPro" id="IPR004193">
    <property type="entry name" value="Glyco_hydro_13_N"/>
</dbReference>
<dbReference type="Gene3D" id="2.60.40.1110">
    <property type="match status" value="1"/>
</dbReference>
<dbReference type="CDD" id="cd10315">
    <property type="entry name" value="CBM41_pullulanase"/>
    <property type="match status" value="1"/>
</dbReference>
<evidence type="ECO:0000256" key="2">
    <source>
        <dbReference type="ARBA" id="ARBA00022729"/>
    </source>
</evidence>
<gene>
    <name evidence="11" type="ORF">Q9312_17180</name>
</gene>
<evidence type="ECO:0000313" key="11">
    <source>
        <dbReference type="EMBL" id="WMS86951.1"/>
    </source>
</evidence>
<proteinExistence type="inferred from homology"/>
<reference evidence="11 12" key="1">
    <citation type="submission" date="2023-08" db="EMBL/GenBank/DDBJ databases">
        <title>Pleionea litopenaei sp. nov., isolated from stomach of juvenile Litopenaeus vannamei.</title>
        <authorList>
            <person name="Rho A.M."/>
            <person name="Hwang C.Y."/>
        </authorList>
    </citation>
    <scope>NUCLEOTIDE SEQUENCE [LARGE SCALE GENOMIC DNA]</scope>
    <source>
        <strain evidence="11 12">HL-JVS1</strain>
    </source>
</reference>
<dbReference type="Pfam" id="PF02922">
    <property type="entry name" value="CBM_48"/>
    <property type="match status" value="1"/>
</dbReference>
<dbReference type="Gene3D" id="3.20.20.80">
    <property type="entry name" value="Glycosidases"/>
    <property type="match status" value="1"/>
</dbReference>
<dbReference type="SUPFAM" id="SSF49452">
    <property type="entry name" value="Starch-binding domain-like"/>
    <property type="match status" value="1"/>
</dbReference>
<dbReference type="CDD" id="cd02861">
    <property type="entry name" value="E_set_pullulanase_like"/>
    <property type="match status" value="3"/>
</dbReference>
<dbReference type="Gene3D" id="2.60.40.3620">
    <property type="match status" value="2"/>
</dbReference>
<dbReference type="CDD" id="cd02860">
    <property type="entry name" value="E_set_Pullulanase"/>
    <property type="match status" value="1"/>
</dbReference>
<dbReference type="InterPro" id="IPR013780">
    <property type="entry name" value="Glyco_hydro_b"/>
</dbReference>
<feature type="chain" id="PRO_5041374168" description="pullulanase" evidence="9">
    <location>
        <begin position="29"/>
        <end position="1446"/>
    </location>
</feature>
<evidence type="ECO:0000313" key="12">
    <source>
        <dbReference type="Proteomes" id="UP001239782"/>
    </source>
</evidence>
<evidence type="ECO:0000256" key="5">
    <source>
        <dbReference type="ARBA" id="ARBA00023965"/>
    </source>
</evidence>
<name>A0AA51X6L2_9GAMM</name>
<keyword evidence="2 9" id="KW-0732">Signal</keyword>
<dbReference type="Gene3D" id="2.60.40.10">
    <property type="entry name" value="Immunoglobulins"/>
    <property type="match status" value="2"/>
</dbReference>
<evidence type="ECO:0000256" key="8">
    <source>
        <dbReference type="ARBA" id="ARBA00031076"/>
    </source>
</evidence>
<keyword evidence="3" id="KW-0378">Hydrolase</keyword>
<evidence type="ECO:0000256" key="7">
    <source>
        <dbReference type="ARBA" id="ARBA00029618"/>
    </source>
</evidence>
<evidence type="ECO:0000259" key="10">
    <source>
        <dbReference type="SMART" id="SM00642"/>
    </source>
</evidence>
<accession>A0AA51X6L2</accession>
<keyword evidence="12" id="KW-1185">Reference proteome</keyword>
<dbReference type="Pfam" id="PF18494">
    <property type="entry name" value="Pullulanase_Ins"/>
    <property type="match status" value="1"/>
</dbReference>
<dbReference type="InterPro" id="IPR013784">
    <property type="entry name" value="Carb-bd-like_fold"/>
</dbReference>
<dbReference type="Pfam" id="PF03714">
    <property type="entry name" value="PUD"/>
    <property type="match status" value="1"/>
</dbReference>
<sequence>MMSFKKFTLTISLVLTLLGLTACDNKLAGEVLSGNELLSCDLPLIPNASGTACVAPPPLECAPPLVPNDTNTECVIGLDPNAPAPTVFPSATQAILFYNRGDIDANNSPGDPVYDGYRLHTWNNEECDAYQPSSIAQSWQNGLTIDGIDPNYGAYWILDLKDGYSDCGNFIIHIGTDDAGKELGGTDKKMNLVQDDPDFVRMNWTFSGNPTIFEYPVVSLGQAALKVEDAAAHWLDSNTLVWGHGSSEIATVKLHYSLNELVEADEDGNVSGTVLELSDTTLTPEQAEIHPLVNSWPAYSGTWSEQDAKGVLKGHVVAVGYDASGTAIKATNVQTAKVLDALYTQGTDDANEATLGVQYTANGIEVSVWAPTAQSVNLNIYRDDGVREQRLAMTEDSATGIWHYTAPMSLDRRFYRFELSLFHYASNKFETITATDPYSVGLAMNGDYSQFVDLTDSDLYPDGWEGHSVPTIADPEDAVIYEMHLRDFSAREATVTSANRGKFMAFTETSSAPVQHLSDLAAAGLTHIHLLPVNDIATINEFENLVVDLDDTVGDLCRVNASAPVCGSVSDSTILGDLLESYGPLEEQQQALVQAMRNTDSFNWGYDPKHFNVPDGIYATDPNGVARIKEFREMVKSVHDLGLRVVIDVVYNHTNSAGTFDNSVFDKVVPGYYHRRDIESGSVTQSTCCNDTELYNVMMDKFMKDSLLQWTTQYGVDGYRFDIMSHGSKQQMLEARDLVQAVDPDSYFYGEGWYRGDGYDDTAANQQNMAGTEIATFNDRLRDGVRYADLFKADGNPGAQDIVKLGLAGQLANYVLVSSNGVASTGSSFNPASYALDPADVINYVSKHDNETLWDMLQFQLPLETPLADRVRIANISAAVPLMSQGIPFLQLGGDMLRSKSLDKNSYDAGDWFNTVDYTMNSNNWAVGLPLAQDNGYRWYGQPGQSDLSISELLSSSNTRAYAADIQQAHSVFKEFLTIRRDSKLFRLTTEQDVLDRVGFHNLGRNQTHGVIVMSIDDGIGLADLDPNVDAMVVVLNGTGNDIQHTVPTASGFELHPVQVASVDANVAAASFTAGVDEGTFNVPALTMAVFVKPQAGAQGEGLSAYATAGAPDVVPYGDTVAYIRGDMNGWSTDDPVTYQGNGIYRTSITLTGGQAYSFKFASEDWSTVNFGAQSAAEAAVTVDTDKTLYRTNDNLSITVPTTGSYFFEIDASDPEAPVLHVRNTDVFAGTSIYVRGGINGWGTASELVHQGDGIYKVIVDVGANTGAQEFKIASADWATVDISYGDGSAQVTEDEVKLLGPGAGLANMTMDFAVSGEYTFILDASDRDLRYLSVHQTQMYGSETIYLRGVVTWDPVDVLAYQGDSTYSIDIALAAGTYNFKFADANWGAINFGLNGDDNVMTLGEPKTLIYNAGDITIDLPAAGTYRFEVKGPNENQPSMTIIQL</sequence>
<dbReference type="InterPro" id="IPR040671">
    <property type="entry name" value="Pullulanase_N2"/>
</dbReference>
<dbReference type="CDD" id="cd11341">
    <property type="entry name" value="AmyAc_Pullulanase_LD-like"/>
    <property type="match status" value="1"/>
</dbReference>
<dbReference type="InterPro" id="IPR024561">
    <property type="entry name" value="Pullul_strch_C"/>
</dbReference>
<dbReference type="Pfam" id="PF11852">
    <property type="entry name" value="Pullul_strch_C"/>
    <property type="match status" value="1"/>
</dbReference>
<evidence type="ECO:0000256" key="6">
    <source>
        <dbReference type="ARBA" id="ARBA00024062"/>
    </source>
</evidence>
<dbReference type="GO" id="GO:0005975">
    <property type="term" value="P:carbohydrate metabolic process"/>
    <property type="evidence" value="ECO:0007669"/>
    <property type="project" value="InterPro"/>
</dbReference>
<dbReference type="SMART" id="SM00642">
    <property type="entry name" value="Aamy"/>
    <property type="match status" value="1"/>
</dbReference>